<comment type="caution">
    <text evidence="2">The sequence shown here is derived from an EMBL/GenBank/DDBJ whole genome shotgun (WGS) entry which is preliminary data.</text>
</comment>
<organism evidence="2 3">
    <name type="scientific">Pseudoduganella plicata</name>
    <dbReference type="NCBI Taxonomy" id="321984"/>
    <lineage>
        <taxon>Bacteria</taxon>
        <taxon>Pseudomonadati</taxon>
        <taxon>Pseudomonadota</taxon>
        <taxon>Betaproteobacteria</taxon>
        <taxon>Burkholderiales</taxon>
        <taxon>Oxalobacteraceae</taxon>
        <taxon>Telluria group</taxon>
        <taxon>Pseudoduganella</taxon>
    </lineage>
</organism>
<dbReference type="Proteomes" id="UP000619512">
    <property type="component" value="Unassembled WGS sequence"/>
</dbReference>
<feature type="compositionally biased region" description="Basic and acidic residues" evidence="1">
    <location>
        <begin position="1"/>
        <end position="20"/>
    </location>
</feature>
<reference evidence="2" key="2">
    <citation type="submission" date="2022-12" db="EMBL/GenBank/DDBJ databases">
        <authorList>
            <person name="Sun Q."/>
            <person name="Kim S."/>
        </authorList>
    </citation>
    <scope>NUCLEOTIDE SEQUENCE</scope>
    <source>
        <strain evidence="2">KCTC 12344</strain>
    </source>
</reference>
<accession>A0AA88C857</accession>
<name>A0AA88C857_9BURK</name>
<gene>
    <name evidence="2" type="ORF">GCM10007388_22550</name>
</gene>
<evidence type="ECO:0000313" key="3">
    <source>
        <dbReference type="Proteomes" id="UP000619512"/>
    </source>
</evidence>
<protein>
    <submittedName>
        <fullName evidence="2">Uncharacterized protein</fullName>
    </submittedName>
</protein>
<evidence type="ECO:0000256" key="1">
    <source>
        <dbReference type="SAM" id="MobiDB-lite"/>
    </source>
</evidence>
<dbReference type="AlphaFoldDB" id="A0AA88C857"/>
<sequence length="192" mass="21507">MSDHDHKHDHNHEHGHEGGGKNDLAVFQHGRPPVDRSAIQGWGADLDRKNRPGVPMERMPQRLDAPLMQPTQQEQHVEVLVSPERPHMTPLFGSPQPPSGVSGMLRRAAFKTTENDLRHWLLLLLADRVNMVEGVVDDLARGHVPNVLAEMGIKAEWEHNRSGLVKKVAVAAAVAGVGYYLLKRRSDSRDRY</sequence>
<feature type="region of interest" description="Disordered" evidence="1">
    <location>
        <begin position="1"/>
        <end position="39"/>
    </location>
</feature>
<dbReference type="RefSeq" id="WP_189568802.1">
    <property type="nucleotide sequence ID" value="NZ_BMWW01000003.1"/>
</dbReference>
<dbReference type="EMBL" id="BMWW01000003">
    <property type="protein sequence ID" value="GGY88613.1"/>
    <property type="molecule type" value="Genomic_DNA"/>
</dbReference>
<evidence type="ECO:0000313" key="2">
    <source>
        <dbReference type="EMBL" id="GGY88613.1"/>
    </source>
</evidence>
<proteinExistence type="predicted"/>
<reference evidence="2" key="1">
    <citation type="journal article" date="2014" name="Int. J. Syst. Evol. Microbiol.">
        <title>Complete genome sequence of Corynebacterium casei LMG S-19264T (=DSM 44701T), isolated from a smear-ripened cheese.</title>
        <authorList>
            <consortium name="US DOE Joint Genome Institute (JGI-PGF)"/>
            <person name="Walter F."/>
            <person name="Albersmeier A."/>
            <person name="Kalinowski J."/>
            <person name="Ruckert C."/>
        </authorList>
    </citation>
    <scope>NUCLEOTIDE SEQUENCE</scope>
    <source>
        <strain evidence="2">KCTC 12344</strain>
    </source>
</reference>